<accession>A0A645JP47</accession>
<dbReference type="AlphaFoldDB" id="A0A645JP47"/>
<protein>
    <submittedName>
        <fullName evidence="1">Uncharacterized protein</fullName>
    </submittedName>
</protein>
<evidence type="ECO:0000313" key="1">
    <source>
        <dbReference type="EMBL" id="MPN65072.1"/>
    </source>
</evidence>
<organism evidence="1">
    <name type="scientific">bioreactor metagenome</name>
    <dbReference type="NCBI Taxonomy" id="1076179"/>
    <lineage>
        <taxon>unclassified sequences</taxon>
        <taxon>metagenomes</taxon>
        <taxon>ecological metagenomes</taxon>
    </lineage>
</organism>
<dbReference type="EMBL" id="VSSQ01146891">
    <property type="protein sequence ID" value="MPN65072.1"/>
    <property type="molecule type" value="Genomic_DNA"/>
</dbReference>
<comment type="caution">
    <text evidence="1">The sequence shown here is derived from an EMBL/GenBank/DDBJ whole genome shotgun (WGS) entry which is preliminary data.</text>
</comment>
<reference evidence="1" key="1">
    <citation type="submission" date="2019-08" db="EMBL/GenBank/DDBJ databases">
        <authorList>
            <person name="Kucharzyk K."/>
            <person name="Murdoch R.W."/>
            <person name="Higgins S."/>
            <person name="Loffler F."/>
        </authorList>
    </citation>
    <scope>NUCLEOTIDE SEQUENCE</scope>
</reference>
<name>A0A645JP47_9ZZZZ</name>
<sequence>MTRFAFAQYFFGIFALSNIFEDNCNATMRLVFDPEGKKFQNVPLNDEVALESYWLTCPENSIISLKPFFRFFRKCLPQSFSCYISHT</sequence>
<gene>
    <name evidence="1" type="ORF">SDC9_212851</name>
</gene>
<proteinExistence type="predicted"/>